<dbReference type="EMBL" id="SBII01000005">
    <property type="protein sequence ID" value="RWX00585.1"/>
    <property type="molecule type" value="Genomic_DNA"/>
</dbReference>
<sequence>MNKEYIDELKGEVTSAPMIEDNLKERYRIKILGRGEELFYFDKKKNIAVIVEIQVRNGSVFKTSIQRWDDGTRIDDSEKEIILKRIVKYFQCFQKIEAVVR</sequence>
<protein>
    <submittedName>
        <fullName evidence="1">Uncharacterized protein</fullName>
    </submittedName>
</protein>
<proteinExistence type="predicted"/>
<dbReference type="Proteomes" id="UP000287527">
    <property type="component" value="Unassembled WGS sequence"/>
</dbReference>
<accession>A0A3S3U340</accession>
<dbReference type="RefSeq" id="WP_128389814.1">
    <property type="nucleotide sequence ID" value="NZ_SBII01000005.1"/>
</dbReference>
<keyword evidence="2" id="KW-1185">Reference proteome</keyword>
<gene>
    <name evidence="1" type="ORF">EPI11_09955</name>
</gene>
<dbReference type="AlphaFoldDB" id="A0A3S3U340"/>
<name>A0A3S3U340_9FLAO</name>
<evidence type="ECO:0000313" key="2">
    <source>
        <dbReference type="Proteomes" id="UP000287527"/>
    </source>
</evidence>
<evidence type="ECO:0000313" key="1">
    <source>
        <dbReference type="EMBL" id="RWX00585.1"/>
    </source>
</evidence>
<organism evidence="1 2">
    <name type="scientific">Flavobacterium cerinum</name>
    <dbReference type="NCBI Taxonomy" id="2502784"/>
    <lineage>
        <taxon>Bacteria</taxon>
        <taxon>Pseudomonadati</taxon>
        <taxon>Bacteroidota</taxon>
        <taxon>Flavobacteriia</taxon>
        <taxon>Flavobacteriales</taxon>
        <taxon>Flavobacteriaceae</taxon>
        <taxon>Flavobacterium</taxon>
    </lineage>
</organism>
<dbReference type="OrthoDB" id="1495411at2"/>
<comment type="caution">
    <text evidence="1">The sequence shown here is derived from an EMBL/GenBank/DDBJ whole genome shotgun (WGS) entry which is preliminary data.</text>
</comment>
<reference evidence="1 2" key="1">
    <citation type="submission" date="2019-01" db="EMBL/GenBank/DDBJ databases">
        <title>Flavobacterium sp. nov.,isolated from freshwater.</title>
        <authorList>
            <person name="Zhang R."/>
            <person name="Du Z.-J."/>
        </authorList>
    </citation>
    <scope>NUCLEOTIDE SEQUENCE [LARGE SCALE GENOMIC DNA]</scope>
    <source>
        <strain evidence="1 2">1E403</strain>
    </source>
</reference>